<dbReference type="InterPro" id="IPR011010">
    <property type="entry name" value="DNA_brk_join_enz"/>
</dbReference>
<proteinExistence type="predicted"/>
<dbReference type="InterPro" id="IPR013762">
    <property type="entry name" value="Integrase-like_cat_sf"/>
</dbReference>
<geneLocation type="plasmid" evidence="2">
    <name>unnamed5</name>
</geneLocation>
<dbReference type="GO" id="GO:0003677">
    <property type="term" value="F:DNA binding"/>
    <property type="evidence" value="ECO:0007669"/>
    <property type="project" value="InterPro"/>
</dbReference>
<sequence length="612" mass="68593">MNLFSAVTQSMRVAATPVSLDMQTVLDQTPNETERNRIARLEEFFAEPLSTLNGNGDGLLAWFDTHFPPLKTIGAAPLPGAERDFWRTDDAYAKWREVVRRRIRVTLGLVAARKALRTRIDGWTPLLGLLTPLSKDKGPVHPATFGAILALSDRARKAGIDPLDLLPAVVPEFLETMPAHEQDASAQALKALQRLTVVPEIAAHLPPGYDTDYLVPAARTPVPDAVRRMIAEMVAHARYNESTYDDVSERCKENFNDKTARAYEEALVALARAAQETDTLELASLKCLDPLFDCPVRIPAIRHWIALGKDKHKRFSLRTARDYVRIIAQIGKANGINTEPWNNARINNSDLQEGKLAGETMSPKNQKFCERLIHNPADVRTFLRQHVLYQERAQDILATDKPLTLTQLRTVRRFGTCAAFAALEIRGAGLRKGSALAAECEGPTQNLFRKTSGAQKLFELRVAQKDMKGAYVELPPVPVRDDKHCGYEVLDWFLTTARPLFDYANPEFCERNKCARATHLFVSEQSAKPLGGAMLYKWFTRSSAEIGLPMFPHNFRHGFATLLLARSWSNRGRAAAYLGCSVRVLETYYAFIRKRQKIEEVQDLLAEAYAGK</sequence>
<accession>A0AAU8ASJ2</accession>
<evidence type="ECO:0000256" key="1">
    <source>
        <dbReference type="ARBA" id="ARBA00023172"/>
    </source>
</evidence>
<dbReference type="GO" id="GO:0006310">
    <property type="term" value="P:DNA recombination"/>
    <property type="evidence" value="ECO:0007669"/>
    <property type="project" value="UniProtKB-KW"/>
</dbReference>
<dbReference type="GO" id="GO:0015074">
    <property type="term" value="P:DNA integration"/>
    <property type="evidence" value="ECO:0007669"/>
    <property type="project" value="InterPro"/>
</dbReference>
<dbReference type="EMBL" id="CP123390">
    <property type="protein sequence ID" value="XCC97953.1"/>
    <property type="molecule type" value="Genomic_DNA"/>
</dbReference>
<keyword evidence="1" id="KW-0233">DNA recombination</keyword>
<gene>
    <name evidence="2" type="ORF">PVT71_28650</name>
</gene>
<dbReference type="SUPFAM" id="SSF56349">
    <property type="entry name" value="DNA breaking-rejoining enzymes"/>
    <property type="match status" value="1"/>
</dbReference>
<evidence type="ECO:0008006" key="3">
    <source>
        <dbReference type="Google" id="ProtNLM"/>
    </source>
</evidence>
<evidence type="ECO:0000313" key="2">
    <source>
        <dbReference type="EMBL" id="XCC97953.1"/>
    </source>
</evidence>
<protein>
    <recommendedName>
        <fullName evidence="3">Tyr recombinase domain-containing protein</fullName>
    </recommendedName>
</protein>
<reference evidence="2" key="1">
    <citation type="submission" date="2023-02" db="EMBL/GenBank/DDBJ databases">
        <title>Description and genomic characterization of Salipiger bruguierae sp. nov., isolated from the sediment of mangrove plant Bruguiera sexangula.</title>
        <authorList>
            <person name="Long M."/>
        </authorList>
    </citation>
    <scope>NUCLEOTIDE SEQUENCE</scope>
    <source>
        <strain evidence="2">H15</strain>
        <plasmid evidence="2">unnamed5</plasmid>
    </source>
</reference>
<name>A0AAU8ASJ2_9RHOB</name>
<dbReference type="RefSeq" id="WP_353476830.1">
    <property type="nucleotide sequence ID" value="NZ_CP123390.1"/>
</dbReference>
<keyword evidence="2" id="KW-0614">Plasmid</keyword>
<organism evidence="2">
    <name type="scientific">Alloyangia sp. H15</name>
    <dbReference type="NCBI Taxonomy" id="3029062"/>
    <lineage>
        <taxon>Bacteria</taxon>
        <taxon>Pseudomonadati</taxon>
        <taxon>Pseudomonadota</taxon>
        <taxon>Alphaproteobacteria</taxon>
        <taxon>Rhodobacterales</taxon>
        <taxon>Roseobacteraceae</taxon>
        <taxon>Alloyangia</taxon>
    </lineage>
</organism>
<dbReference type="AlphaFoldDB" id="A0AAU8ASJ2"/>
<dbReference type="Gene3D" id="1.10.443.10">
    <property type="entry name" value="Intergrase catalytic core"/>
    <property type="match status" value="1"/>
</dbReference>